<protein>
    <submittedName>
        <fullName evidence="1">Uncharacterized protein</fullName>
    </submittedName>
</protein>
<accession>A0AAD4LVC2</accession>
<evidence type="ECO:0000313" key="2">
    <source>
        <dbReference type="Proteomes" id="UP001203297"/>
    </source>
</evidence>
<proteinExistence type="predicted"/>
<dbReference type="Proteomes" id="UP001203297">
    <property type="component" value="Unassembled WGS sequence"/>
</dbReference>
<dbReference type="EMBL" id="WTXG01000409">
    <property type="protein sequence ID" value="KAI0288851.1"/>
    <property type="molecule type" value="Genomic_DNA"/>
</dbReference>
<gene>
    <name evidence="1" type="ORF">B0F90DRAFT_1672721</name>
</gene>
<evidence type="ECO:0000313" key="1">
    <source>
        <dbReference type="EMBL" id="KAI0288851.1"/>
    </source>
</evidence>
<dbReference type="AlphaFoldDB" id="A0AAD4LVC2"/>
<name>A0AAD4LVC2_9AGAM</name>
<keyword evidence="2" id="KW-1185">Reference proteome</keyword>
<organism evidence="1 2">
    <name type="scientific">Multifurca ochricompacta</name>
    <dbReference type="NCBI Taxonomy" id="376703"/>
    <lineage>
        <taxon>Eukaryota</taxon>
        <taxon>Fungi</taxon>
        <taxon>Dikarya</taxon>
        <taxon>Basidiomycota</taxon>
        <taxon>Agaricomycotina</taxon>
        <taxon>Agaricomycetes</taxon>
        <taxon>Russulales</taxon>
        <taxon>Russulaceae</taxon>
        <taxon>Multifurca</taxon>
    </lineage>
</organism>
<reference evidence="1" key="1">
    <citation type="journal article" date="2022" name="New Phytol.">
        <title>Evolutionary transition to the ectomycorrhizal habit in the genomes of a hyperdiverse lineage of mushroom-forming fungi.</title>
        <authorList>
            <person name="Looney B."/>
            <person name="Miyauchi S."/>
            <person name="Morin E."/>
            <person name="Drula E."/>
            <person name="Courty P.E."/>
            <person name="Kohler A."/>
            <person name="Kuo A."/>
            <person name="LaButti K."/>
            <person name="Pangilinan J."/>
            <person name="Lipzen A."/>
            <person name="Riley R."/>
            <person name="Andreopoulos W."/>
            <person name="He G."/>
            <person name="Johnson J."/>
            <person name="Nolan M."/>
            <person name="Tritt A."/>
            <person name="Barry K.W."/>
            <person name="Grigoriev I.V."/>
            <person name="Nagy L.G."/>
            <person name="Hibbett D."/>
            <person name="Henrissat B."/>
            <person name="Matheny P.B."/>
            <person name="Labbe J."/>
            <person name="Martin F.M."/>
        </authorList>
    </citation>
    <scope>NUCLEOTIDE SEQUENCE</scope>
    <source>
        <strain evidence="1">BPL690</strain>
    </source>
</reference>
<sequence>MVKRTRKPVSSDPPGGEGVLRKGYGLILCRTTNRKRAMIAATKMERADLRTRPNILPLANSLGGAKGKKYVAPLGSDLMKEYARRLSNTRAFKANGDDIGISRKLPLMTHGDDSIPANNFAGLRKPGRVCE</sequence>
<comment type="caution">
    <text evidence="1">The sequence shown here is derived from an EMBL/GenBank/DDBJ whole genome shotgun (WGS) entry which is preliminary data.</text>
</comment>